<dbReference type="InterPro" id="IPR023696">
    <property type="entry name" value="Ureohydrolase_dom_sf"/>
</dbReference>
<feature type="binding site" evidence="4">
    <location>
        <position position="304"/>
    </location>
    <ligand>
        <name>Mn(2+)</name>
        <dbReference type="ChEBI" id="CHEBI:29035"/>
        <label>1</label>
    </ligand>
</feature>
<feature type="binding site" evidence="4">
    <location>
        <position position="306"/>
    </location>
    <ligand>
        <name>Mn(2+)</name>
        <dbReference type="ChEBI" id="CHEBI:29035"/>
        <label>1</label>
    </ligand>
</feature>
<dbReference type="PROSITE" id="PS01053">
    <property type="entry name" value="ARGINASE_1"/>
    <property type="match status" value="1"/>
</dbReference>
<keyword evidence="8" id="KW-1185">Reference proteome</keyword>
<feature type="binding site" evidence="4">
    <location>
        <position position="210"/>
    </location>
    <ligand>
        <name>Mn(2+)</name>
        <dbReference type="ChEBI" id="CHEBI:29035"/>
        <label>1</label>
    </ligand>
</feature>
<name>A0A1Y2G3Q5_9BASI</name>
<evidence type="ECO:0000256" key="2">
    <source>
        <dbReference type="ARBA" id="ARBA00022723"/>
    </source>
</evidence>
<dbReference type="Pfam" id="PF00491">
    <property type="entry name" value="Arginase"/>
    <property type="match status" value="1"/>
</dbReference>
<dbReference type="PANTHER" id="PTHR11358:SF26">
    <property type="entry name" value="GUANIDINO ACID HYDROLASE, MITOCHONDRIAL"/>
    <property type="match status" value="1"/>
</dbReference>
<feature type="binding site" evidence="4">
    <location>
        <position position="206"/>
    </location>
    <ligand>
        <name>Mn(2+)</name>
        <dbReference type="ChEBI" id="CHEBI:29035"/>
        <label>1</label>
    </ligand>
</feature>
<dbReference type="PANTHER" id="PTHR11358">
    <property type="entry name" value="ARGINASE/AGMATINASE"/>
    <property type="match status" value="1"/>
</dbReference>
<dbReference type="GO" id="GO:0033389">
    <property type="term" value="P:putrescine biosynthetic process from arginine, via agmatine"/>
    <property type="evidence" value="ECO:0007669"/>
    <property type="project" value="TreeGrafter"/>
</dbReference>
<evidence type="ECO:0000256" key="3">
    <source>
        <dbReference type="ARBA" id="ARBA00022801"/>
    </source>
</evidence>
<keyword evidence="2 4" id="KW-0479">Metal-binding</keyword>
<dbReference type="EMBL" id="MCGR01000001">
    <property type="protein sequence ID" value="ORY92581.1"/>
    <property type="molecule type" value="Genomic_DNA"/>
</dbReference>
<dbReference type="PRINTS" id="PR00116">
    <property type="entry name" value="ARGINASE"/>
</dbReference>
<proteinExistence type="inferred from homology"/>
<sequence length="408" mass="43874">MLRSTALVLLALGTSSCLAHAHGHAADESNAWLNKFGPLPDLSFSGITTFARLPHHKCLEDRSKDFDIAVLGAPFDSAVSYRTGARFGPFAIRSGSRRHAPSRGYSIPWAQNPFRQGGTIVDCGDIPISPYDNVLALDQIETAYSTLLARPVASEWAKEQGGMSKIALDGKEHPRIITLGGDHTVLLPILRSLNKVYGEVSVIHFDAHIDSWNGNTYVGASTEQSKITHGSFFWKAGEEGLISNTSSIHAGIRTRLSDEEDLAYDEQVGFKLLTTEDIDDMGAAGIAKAIRDRVGDRPCYLSFDIDTIDPSMAPATGTPEPGGYTTREVKKILRGLSGLNLVGLDVVEVSPAYDTNAELTGMVAADLVQEFLNLMIKKGDRVPAVAGMKLNLGQGEAGNGEEAAHDEL</sequence>
<dbReference type="GO" id="GO:0008783">
    <property type="term" value="F:agmatinase activity"/>
    <property type="evidence" value="ECO:0007669"/>
    <property type="project" value="TreeGrafter"/>
</dbReference>
<dbReference type="STRING" id="106004.A0A1Y2G3Q5"/>
<keyword evidence="3 5" id="KW-0378">Hydrolase</keyword>
<evidence type="ECO:0000313" key="7">
    <source>
        <dbReference type="EMBL" id="ORY92581.1"/>
    </source>
</evidence>
<dbReference type="InterPro" id="IPR020855">
    <property type="entry name" value="Ureohydrolase_Mn_BS"/>
</dbReference>
<dbReference type="InterPro" id="IPR006035">
    <property type="entry name" value="Ureohydrolase"/>
</dbReference>
<dbReference type="FunFam" id="3.40.800.10:FF:000014">
    <property type="entry name" value="Arginase family protein"/>
    <property type="match status" value="1"/>
</dbReference>
<gene>
    <name evidence="7" type="ORF">BCR35DRAFT_298043</name>
</gene>
<dbReference type="AlphaFoldDB" id="A0A1Y2G3Q5"/>
<dbReference type="InParanoid" id="A0A1Y2G3Q5"/>
<dbReference type="Gene3D" id="3.40.800.10">
    <property type="entry name" value="Ureohydrolase domain"/>
    <property type="match status" value="1"/>
</dbReference>
<dbReference type="PIRSF" id="PIRSF036979">
    <property type="entry name" value="Arginase"/>
    <property type="match status" value="1"/>
</dbReference>
<comment type="similarity">
    <text evidence="1">Belongs to the arginase family. Agmatinase subfamily.</text>
</comment>
<organism evidence="7 8">
    <name type="scientific">Leucosporidium creatinivorum</name>
    <dbReference type="NCBI Taxonomy" id="106004"/>
    <lineage>
        <taxon>Eukaryota</taxon>
        <taxon>Fungi</taxon>
        <taxon>Dikarya</taxon>
        <taxon>Basidiomycota</taxon>
        <taxon>Pucciniomycotina</taxon>
        <taxon>Microbotryomycetes</taxon>
        <taxon>Leucosporidiales</taxon>
        <taxon>Leucosporidium</taxon>
    </lineage>
</organism>
<evidence type="ECO:0000256" key="6">
    <source>
        <dbReference type="SAM" id="SignalP"/>
    </source>
</evidence>
<evidence type="ECO:0000313" key="8">
    <source>
        <dbReference type="Proteomes" id="UP000193467"/>
    </source>
</evidence>
<accession>A0A1Y2G3Q5</accession>
<comment type="cofactor">
    <cofactor evidence="4">
        <name>Mn(2+)</name>
        <dbReference type="ChEBI" id="CHEBI:29035"/>
    </cofactor>
    <text evidence="4">Binds 2 manganese ions per subunit.</text>
</comment>
<dbReference type="CDD" id="cd11592">
    <property type="entry name" value="Agmatinase_PAH"/>
    <property type="match status" value="1"/>
</dbReference>
<protein>
    <submittedName>
        <fullName evidence="7">Arginase/deacetylase</fullName>
    </submittedName>
</protein>
<feature type="binding site" evidence="4">
    <location>
        <position position="208"/>
    </location>
    <ligand>
        <name>Mn(2+)</name>
        <dbReference type="ChEBI" id="CHEBI:29035"/>
        <label>1</label>
    </ligand>
</feature>
<keyword evidence="4" id="KW-0464">Manganese</keyword>
<reference evidence="7 8" key="1">
    <citation type="submission" date="2016-07" db="EMBL/GenBank/DDBJ databases">
        <title>Pervasive Adenine N6-methylation of Active Genes in Fungi.</title>
        <authorList>
            <consortium name="DOE Joint Genome Institute"/>
            <person name="Mondo S.J."/>
            <person name="Dannebaum R.O."/>
            <person name="Kuo R.C."/>
            <person name="Labutti K."/>
            <person name="Haridas S."/>
            <person name="Kuo A."/>
            <person name="Salamov A."/>
            <person name="Ahrendt S.R."/>
            <person name="Lipzen A."/>
            <person name="Sullivan W."/>
            <person name="Andreopoulos W.B."/>
            <person name="Clum A."/>
            <person name="Lindquist E."/>
            <person name="Daum C."/>
            <person name="Ramamoorthy G.K."/>
            <person name="Gryganskyi A."/>
            <person name="Culley D."/>
            <person name="Magnuson J.K."/>
            <person name="James T.Y."/>
            <person name="O'Malley M.A."/>
            <person name="Stajich J.E."/>
            <person name="Spatafora J.W."/>
            <person name="Visel A."/>
            <person name="Grigoriev I.V."/>
        </authorList>
    </citation>
    <scope>NUCLEOTIDE SEQUENCE [LARGE SCALE GENOMIC DNA]</scope>
    <source>
        <strain evidence="7 8">62-1032</strain>
    </source>
</reference>
<feature type="signal peptide" evidence="6">
    <location>
        <begin position="1"/>
        <end position="21"/>
    </location>
</feature>
<feature type="chain" id="PRO_5013118904" evidence="6">
    <location>
        <begin position="22"/>
        <end position="408"/>
    </location>
</feature>
<dbReference type="PROSITE" id="PS51409">
    <property type="entry name" value="ARGINASE_2"/>
    <property type="match status" value="1"/>
</dbReference>
<dbReference type="Proteomes" id="UP000193467">
    <property type="component" value="Unassembled WGS sequence"/>
</dbReference>
<feature type="binding site" evidence="4">
    <location>
        <position position="183"/>
    </location>
    <ligand>
        <name>Mn(2+)</name>
        <dbReference type="ChEBI" id="CHEBI:29035"/>
        <label>1</label>
    </ligand>
</feature>
<evidence type="ECO:0000256" key="5">
    <source>
        <dbReference type="RuleBase" id="RU003684"/>
    </source>
</evidence>
<dbReference type="SUPFAM" id="SSF52768">
    <property type="entry name" value="Arginase/deacetylase"/>
    <property type="match status" value="1"/>
</dbReference>
<dbReference type="PROSITE" id="PS51257">
    <property type="entry name" value="PROKAR_LIPOPROTEIN"/>
    <property type="match status" value="1"/>
</dbReference>
<evidence type="ECO:0000256" key="4">
    <source>
        <dbReference type="PIRSR" id="PIRSR036979-1"/>
    </source>
</evidence>
<dbReference type="OrthoDB" id="288726at2759"/>
<evidence type="ECO:0000256" key="1">
    <source>
        <dbReference type="ARBA" id="ARBA00009227"/>
    </source>
</evidence>
<dbReference type="GO" id="GO:0046872">
    <property type="term" value="F:metal ion binding"/>
    <property type="evidence" value="ECO:0007669"/>
    <property type="project" value="UniProtKB-KW"/>
</dbReference>
<comment type="caution">
    <text evidence="7">The sequence shown here is derived from an EMBL/GenBank/DDBJ whole genome shotgun (WGS) entry which is preliminary data.</text>
</comment>
<keyword evidence="6" id="KW-0732">Signal</keyword>